<sequence length="492" mass="54425">MKTLTSSCSNVILDKKGDNRPVFSFRELRHEVSILPSKKLVHSVGFLHWLCVKHKPICPIRVSSSFSPESQVDLEAEDAQNQETNDSKTVHVKFQLRKECSFGEQFTIVGDDPLLGLWDPESGIPLNWSDGHLWTVEMDIPVGKSIQFKFILKGIAEKIFWQPGPDRILPTWETSNTIVVWEDWEDAALQKITEEEPSANGSEEPVVNPESLIVAENLTCQKEEVVSDMSNGAVTVDVSSNPEKKPSPVTCKKAIVADNIYPVQEKPLAIVADNISDSEGASTVDVNVSNAVLSEKRTSHQEEEQRTTSSKSTVVREDVVRNDDAPTAINSANSDVQGSLVTCGGDAVLVTGLSAATGIPSEAAIDSEERCHAFDASVGAGEKNHNLPELDEKREVGDEPLQGETMDGFNDEEPQGNEIIHKPLVKEVKCDVDDNPHREESIKGLDDEEQHSHELVYKPRAKEEKKQEFVRNCVVQNDLHWIQKLLTSLGLL</sequence>
<dbReference type="AlphaFoldDB" id="A0A2K1XE78"/>
<name>A0A2K1XE78_POPTR</name>
<dbReference type="Gene3D" id="2.60.40.10">
    <property type="entry name" value="Immunoglobulins"/>
    <property type="match status" value="1"/>
</dbReference>
<proteinExistence type="predicted"/>
<dbReference type="FunCoup" id="A0A2K1XE78">
    <property type="interactions" value="193"/>
</dbReference>
<evidence type="ECO:0000313" key="2">
    <source>
        <dbReference type="EMBL" id="PNS99084.2"/>
    </source>
</evidence>
<gene>
    <name evidence="2" type="ORF">POPTR_016G114500v4</name>
</gene>
<dbReference type="SMART" id="SM01065">
    <property type="entry name" value="CBM_2"/>
    <property type="match status" value="1"/>
</dbReference>
<dbReference type="InterPro" id="IPR013784">
    <property type="entry name" value="Carb-bd-like_fold"/>
</dbReference>
<dbReference type="InParanoid" id="A0A2K1XE78"/>
<protein>
    <recommendedName>
        <fullName evidence="1">CBM20 domain-containing protein</fullName>
    </recommendedName>
</protein>
<dbReference type="PANTHER" id="PTHR15048:SF0">
    <property type="entry name" value="STARCH-BINDING DOMAIN-CONTAINING PROTEIN 1"/>
    <property type="match status" value="1"/>
</dbReference>
<accession>A0A2K1XE78</accession>
<dbReference type="STRING" id="3694.A0A2K1XE78"/>
<dbReference type="EMBL" id="CM009305">
    <property type="protein sequence ID" value="PNS99084.2"/>
    <property type="molecule type" value="Genomic_DNA"/>
</dbReference>
<dbReference type="PROSITE" id="PS51166">
    <property type="entry name" value="CBM20"/>
    <property type="match status" value="1"/>
</dbReference>
<dbReference type="CDD" id="cd05467">
    <property type="entry name" value="CBM20"/>
    <property type="match status" value="1"/>
</dbReference>
<dbReference type="Pfam" id="PF00686">
    <property type="entry name" value="CBM_20"/>
    <property type="match status" value="1"/>
</dbReference>
<evidence type="ECO:0000313" key="3">
    <source>
        <dbReference type="Proteomes" id="UP000006729"/>
    </source>
</evidence>
<comment type="caution">
    <text evidence="2">The sequence shown here is derived from an EMBL/GenBank/DDBJ whole genome shotgun (WGS) entry which is preliminary data.</text>
</comment>
<dbReference type="InterPro" id="IPR002044">
    <property type="entry name" value="CBM20"/>
</dbReference>
<dbReference type="SUPFAM" id="SSF49452">
    <property type="entry name" value="Starch-binding domain-like"/>
    <property type="match status" value="1"/>
</dbReference>
<dbReference type="FunFam" id="2.60.40.10:FF:000552">
    <property type="entry name" value="Related to glucoamylase"/>
    <property type="match status" value="1"/>
</dbReference>
<keyword evidence="3" id="KW-1185">Reference proteome</keyword>
<reference evidence="2 3" key="1">
    <citation type="journal article" date="2006" name="Science">
        <title>The genome of black cottonwood, Populus trichocarpa (Torr. &amp; Gray).</title>
        <authorList>
            <person name="Tuskan G.A."/>
            <person name="Difazio S."/>
            <person name="Jansson S."/>
            <person name="Bohlmann J."/>
            <person name="Grigoriev I."/>
            <person name="Hellsten U."/>
            <person name="Putnam N."/>
            <person name="Ralph S."/>
            <person name="Rombauts S."/>
            <person name="Salamov A."/>
            <person name="Schein J."/>
            <person name="Sterck L."/>
            <person name="Aerts A."/>
            <person name="Bhalerao R.R."/>
            <person name="Bhalerao R.P."/>
            <person name="Blaudez D."/>
            <person name="Boerjan W."/>
            <person name="Brun A."/>
            <person name="Brunner A."/>
            <person name="Busov V."/>
            <person name="Campbell M."/>
            <person name="Carlson J."/>
            <person name="Chalot M."/>
            <person name="Chapman J."/>
            <person name="Chen G.L."/>
            <person name="Cooper D."/>
            <person name="Coutinho P.M."/>
            <person name="Couturier J."/>
            <person name="Covert S."/>
            <person name="Cronk Q."/>
            <person name="Cunningham R."/>
            <person name="Davis J."/>
            <person name="Degroeve S."/>
            <person name="Dejardin A."/>
            <person name="Depamphilis C."/>
            <person name="Detter J."/>
            <person name="Dirks B."/>
            <person name="Dubchak I."/>
            <person name="Duplessis S."/>
            <person name="Ehlting J."/>
            <person name="Ellis B."/>
            <person name="Gendler K."/>
            <person name="Goodstein D."/>
            <person name="Gribskov M."/>
            <person name="Grimwood J."/>
            <person name="Groover A."/>
            <person name="Gunter L."/>
            <person name="Hamberger B."/>
            <person name="Heinze B."/>
            <person name="Helariutta Y."/>
            <person name="Henrissat B."/>
            <person name="Holligan D."/>
            <person name="Holt R."/>
            <person name="Huang W."/>
            <person name="Islam-Faridi N."/>
            <person name="Jones S."/>
            <person name="Jones-Rhoades M."/>
            <person name="Jorgensen R."/>
            <person name="Joshi C."/>
            <person name="Kangasjarvi J."/>
            <person name="Karlsson J."/>
            <person name="Kelleher C."/>
            <person name="Kirkpatrick R."/>
            <person name="Kirst M."/>
            <person name="Kohler A."/>
            <person name="Kalluri U."/>
            <person name="Larimer F."/>
            <person name="Leebens-Mack J."/>
            <person name="Leple J.C."/>
            <person name="Locascio P."/>
            <person name="Lou Y."/>
            <person name="Lucas S."/>
            <person name="Martin F."/>
            <person name="Montanini B."/>
            <person name="Napoli C."/>
            <person name="Nelson D.R."/>
            <person name="Nelson C."/>
            <person name="Nieminen K."/>
            <person name="Nilsson O."/>
            <person name="Pereda V."/>
            <person name="Peter G."/>
            <person name="Philippe R."/>
            <person name="Pilate G."/>
            <person name="Poliakov A."/>
            <person name="Razumovskaya J."/>
            <person name="Richardson P."/>
            <person name="Rinaldi C."/>
            <person name="Ritland K."/>
            <person name="Rouze P."/>
            <person name="Ryaboy D."/>
            <person name="Schmutz J."/>
            <person name="Schrader J."/>
            <person name="Segerman B."/>
            <person name="Shin H."/>
            <person name="Siddiqui A."/>
            <person name="Sterky F."/>
            <person name="Terry A."/>
            <person name="Tsai C.J."/>
            <person name="Uberbacher E."/>
            <person name="Unneberg P."/>
            <person name="Vahala J."/>
            <person name="Wall K."/>
            <person name="Wessler S."/>
            <person name="Yang G."/>
            <person name="Yin T."/>
            <person name="Douglas C."/>
            <person name="Marra M."/>
            <person name="Sandberg G."/>
            <person name="Van de Peer Y."/>
            <person name="Rokhsar D."/>
        </authorList>
    </citation>
    <scope>NUCLEOTIDE SEQUENCE [LARGE SCALE GENOMIC DNA]</scope>
    <source>
        <strain evidence="3">cv. Nisqually</strain>
    </source>
</reference>
<dbReference type="ExpressionAtlas" id="A0A2K1XE78">
    <property type="expression patterns" value="baseline and differential"/>
</dbReference>
<evidence type="ECO:0000259" key="1">
    <source>
        <dbReference type="PROSITE" id="PS51166"/>
    </source>
</evidence>
<dbReference type="Proteomes" id="UP000006729">
    <property type="component" value="Chromosome 16"/>
</dbReference>
<dbReference type="InterPro" id="IPR013783">
    <property type="entry name" value="Ig-like_fold"/>
</dbReference>
<organism evidence="2 3">
    <name type="scientific">Populus trichocarpa</name>
    <name type="common">Western balsam poplar</name>
    <name type="synonym">Populus balsamifera subsp. trichocarpa</name>
    <dbReference type="NCBI Taxonomy" id="3694"/>
    <lineage>
        <taxon>Eukaryota</taxon>
        <taxon>Viridiplantae</taxon>
        <taxon>Streptophyta</taxon>
        <taxon>Embryophyta</taxon>
        <taxon>Tracheophyta</taxon>
        <taxon>Spermatophyta</taxon>
        <taxon>Magnoliopsida</taxon>
        <taxon>eudicotyledons</taxon>
        <taxon>Gunneridae</taxon>
        <taxon>Pentapetalae</taxon>
        <taxon>rosids</taxon>
        <taxon>fabids</taxon>
        <taxon>Malpighiales</taxon>
        <taxon>Salicaceae</taxon>
        <taxon>Saliceae</taxon>
        <taxon>Populus</taxon>
    </lineage>
</organism>
<dbReference type="GO" id="GO:2001070">
    <property type="term" value="F:starch binding"/>
    <property type="evidence" value="ECO:0007669"/>
    <property type="project" value="InterPro"/>
</dbReference>
<dbReference type="PANTHER" id="PTHR15048">
    <property type="entry name" value="STARCH-BINDING DOMAIN-CONTAINING PROTEIN 1"/>
    <property type="match status" value="1"/>
</dbReference>